<comment type="caution">
    <text evidence="10">The sequence shown here is derived from an EMBL/GenBank/DDBJ whole genome shotgun (WGS) entry which is preliminary data.</text>
</comment>
<dbReference type="GO" id="GO:0004370">
    <property type="term" value="F:glycerol kinase activity"/>
    <property type="evidence" value="ECO:0007669"/>
    <property type="project" value="TreeGrafter"/>
</dbReference>
<evidence type="ECO:0008006" key="12">
    <source>
        <dbReference type="Google" id="ProtNLM"/>
    </source>
</evidence>
<keyword evidence="5" id="KW-0067">ATP-binding</keyword>
<keyword evidence="4" id="KW-0418">Kinase</keyword>
<dbReference type="InterPro" id="IPR018484">
    <property type="entry name" value="FGGY_N"/>
</dbReference>
<dbReference type="PANTHER" id="PTHR10196:SF93">
    <property type="entry name" value="L-RHAMNULOKINASE"/>
    <property type="match status" value="1"/>
</dbReference>
<keyword evidence="7" id="KW-0684">Rhamnose metabolism</keyword>
<protein>
    <recommendedName>
        <fullName evidence="12">Rhamnulokinase</fullName>
    </recommendedName>
</protein>
<evidence type="ECO:0000256" key="6">
    <source>
        <dbReference type="ARBA" id="ARBA00023157"/>
    </source>
</evidence>
<dbReference type="GO" id="GO:0006071">
    <property type="term" value="P:glycerol metabolic process"/>
    <property type="evidence" value="ECO:0007669"/>
    <property type="project" value="TreeGrafter"/>
</dbReference>
<evidence type="ECO:0000256" key="3">
    <source>
        <dbReference type="ARBA" id="ARBA00022741"/>
    </source>
</evidence>
<dbReference type="PANTHER" id="PTHR10196">
    <property type="entry name" value="SUGAR KINASE"/>
    <property type="match status" value="1"/>
</dbReference>
<sequence>MTRMMTSTTSAHAAIDLGASSGRVMLGTLVADRWVLAEVHRFENQPVVKEKTLQWEVERLFEESLVGLAKAVERSTDLGTSLASIGVDSWGVDFALLDRLGSVVGPVPHYRGAPDPTLITADRTLTAAEVYVLSGVPDHAINTSLRLAARAKLKAFDGERLLFIPDLWVYLLTGIVGTEQTIASTSQLLSAATGAWSEDLIEASCLPGLTLPAVSAPGCFVGLTTPTITSRIGSVSAVPVYRVAEHDTASAFAFAVPSETETIGLISSGTWSLVGLSLHEPVLSRDALCHGFTNERGIDSTLFLRNLNGMWLLQQCIQEWRSTGVPVPELSELLDSAAATPGDGRVFDVSDARLLAPGPMVVRIAKLSQEVGRPQPRTHGDVVRAILDSLAAAYGNALAEAAHLAGVTVTSVRIVGGGSLNPVLCQLTADATGLPVVTGPAEASSIGNIAAQIVASGVRTTITEVYNELADEGTASVTYFPRMTTMSQRRQVENPI</sequence>
<name>A0A2A6FSN6_9MICO</name>
<dbReference type="CDD" id="cd07771">
    <property type="entry name" value="ASKHA_NBD_FGGY_RhaB-like"/>
    <property type="match status" value="1"/>
</dbReference>
<feature type="domain" description="Carbohydrate kinase FGGY C-terminal" evidence="9">
    <location>
        <begin position="265"/>
        <end position="455"/>
    </location>
</feature>
<dbReference type="GO" id="GO:0019301">
    <property type="term" value="P:rhamnose catabolic process"/>
    <property type="evidence" value="ECO:0007669"/>
    <property type="project" value="InterPro"/>
</dbReference>
<evidence type="ECO:0000256" key="5">
    <source>
        <dbReference type="ARBA" id="ARBA00022840"/>
    </source>
</evidence>
<dbReference type="Gene3D" id="3.30.420.40">
    <property type="match status" value="2"/>
</dbReference>
<keyword evidence="6" id="KW-1015">Disulfide bond</keyword>
<keyword evidence="2" id="KW-0808">Transferase</keyword>
<dbReference type="EMBL" id="NAEP01000028">
    <property type="protein sequence ID" value="PDQ35687.1"/>
    <property type="molecule type" value="Genomic_DNA"/>
</dbReference>
<evidence type="ECO:0000313" key="10">
    <source>
        <dbReference type="EMBL" id="PDQ35687.1"/>
    </source>
</evidence>
<dbReference type="InterPro" id="IPR043129">
    <property type="entry name" value="ATPase_NBD"/>
</dbReference>
<dbReference type="SUPFAM" id="SSF53067">
    <property type="entry name" value="Actin-like ATPase domain"/>
    <property type="match status" value="2"/>
</dbReference>
<dbReference type="Pfam" id="PF02782">
    <property type="entry name" value="FGGY_C"/>
    <property type="match status" value="1"/>
</dbReference>
<dbReference type="GO" id="GO:0005829">
    <property type="term" value="C:cytosol"/>
    <property type="evidence" value="ECO:0007669"/>
    <property type="project" value="TreeGrafter"/>
</dbReference>
<accession>A0A2A6FSN6</accession>
<evidence type="ECO:0000259" key="8">
    <source>
        <dbReference type="Pfam" id="PF00370"/>
    </source>
</evidence>
<dbReference type="GO" id="GO:0005524">
    <property type="term" value="F:ATP binding"/>
    <property type="evidence" value="ECO:0007669"/>
    <property type="project" value="UniProtKB-KW"/>
</dbReference>
<dbReference type="GO" id="GO:0008993">
    <property type="term" value="F:rhamnulokinase activity"/>
    <property type="evidence" value="ECO:0007669"/>
    <property type="project" value="InterPro"/>
</dbReference>
<evidence type="ECO:0000259" key="9">
    <source>
        <dbReference type="Pfam" id="PF02782"/>
    </source>
</evidence>
<reference evidence="11" key="1">
    <citation type="submission" date="2017-03" db="EMBL/GenBank/DDBJ databases">
        <authorList>
            <person name="Lund M.B."/>
        </authorList>
    </citation>
    <scope>NUCLEOTIDE SEQUENCE [LARGE SCALE GENOMIC DNA]</scope>
</reference>
<organism evidence="10 11">
    <name type="scientific">Candidatus Lumbricidiphila eiseniae</name>
    <dbReference type="NCBI Taxonomy" id="1969409"/>
    <lineage>
        <taxon>Bacteria</taxon>
        <taxon>Bacillati</taxon>
        <taxon>Actinomycetota</taxon>
        <taxon>Actinomycetes</taxon>
        <taxon>Micrococcales</taxon>
        <taxon>Microbacteriaceae</taxon>
        <taxon>Candidatus Lumbricidiphila</taxon>
    </lineage>
</organism>
<dbReference type="InterPro" id="IPR013449">
    <property type="entry name" value="Rhamnulokinase"/>
</dbReference>
<dbReference type="Pfam" id="PF00370">
    <property type="entry name" value="FGGY_N"/>
    <property type="match status" value="1"/>
</dbReference>
<feature type="domain" description="Carbohydrate kinase FGGY N-terminal" evidence="8">
    <location>
        <begin position="14"/>
        <end position="251"/>
    </location>
</feature>
<dbReference type="Proteomes" id="UP000219994">
    <property type="component" value="Unassembled WGS sequence"/>
</dbReference>
<dbReference type="InterPro" id="IPR018485">
    <property type="entry name" value="FGGY_C"/>
</dbReference>
<keyword evidence="3" id="KW-0547">Nucleotide-binding</keyword>
<comment type="similarity">
    <text evidence="1">Belongs to the FGGY kinase family.</text>
</comment>
<proteinExistence type="inferred from homology"/>
<evidence type="ECO:0000256" key="1">
    <source>
        <dbReference type="ARBA" id="ARBA00009156"/>
    </source>
</evidence>
<evidence type="ECO:0000256" key="2">
    <source>
        <dbReference type="ARBA" id="ARBA00022679"/>
    </source>
</evidence>
<evidence type="ECO:0000256" key="7">
    <source>
        <dbReference type="ARBA" id="ARBA00023308"/>
    </source>
</evidence>
<dbReference type="AlphaFoldDB" id="A0A2A6FSN6"/>
<evidence type="ECO:0000256" key="4">
    <source>
        <dbReference type="ARBA" id="ARBA00022777"/>
    </source>
</evidence>
<evidence type="ECO:0000313" key="11">
    <source>
        <dbReference type="Proteomes" id="UP000219994"/>
    </source>
</evidence>
<gene>
    <name evidence="10" type="ORF">B5766_04305</name>
</gene>